<keyword evidence="5 8" id="KW-0472">Membrane</keyword>
<comment type="subcellular location">
    <subcellularLocation>
        <location evidence="1">Membrane</location>
        <topology evidence="1">Multi-pass membrane protein</topology>
    </subcellularLocation>
</comment>
<dbReference type="Gene3D" id="1.20.1070.10">
    <property type="entry name" value="Rhodopsin 7-helix transmembrane proteins"/>
    <property type="match status" value="1"/>
</dbReference>
<keyword evidence="3 8" id="KW-1133">Transmembrane helix</keyword>
<dbReference type="RefSeq" id="XP_065671594.1">
    <property type="nucleotide sequence ID" value="XM_065815522.1"/>
</dbReference>
<evidence type="ECO:0000313" key="10">
    <source>
        <dbReference type="Proteomes" id="UP001652625"/>
    </source>
</evidence>
<evidence type="ECO:0000259" key="9">
    <source>
        <dbReference type="PROSITE" id="PS50262"/>
    </source>
</evidence>
<dbReference type="PROSITE" id="PS50262">
    <property type="entry name" value="G_PROTEIN_RECEP_F1_2"/>
    <property type="match status" value="1"/>
</dbReference>
<feature type="transmembrane region" description="Helical" evidence="8">
    <location>
        <begin position="214"/>
        <end position="234"/>
    </location>
</feature>
<dbReference type="InterPro" id="IPR017452">
    <property type="entry name" value="GPCR_Rhodpsn_7TM"/>
</dbReference>
<evidence type="ECO:0000256" key="8">
    <source>
        <dbReference type="SAM" id="Phobius"/>
    </source>
</evidence>
<keyword evidence="7" id="KW-0807">Transducer</keyword>
<reference evidence="11" key="1">
    <citation type="submission" date="2025-08" db="UniProtKB">
        <authorList>
            <consortium name="RefSeq"/>
        </authorList>
    </citation>
    <scope>IDENTIFICATION</scope>
</reference>
<dbReference type="PANTHER" id="PTHR24240">
    <property type="entry name" value="OPSIN"/>
    <property type="match status" value="1"/>
</dbReference>
<gene>
    <name evidence="11" type="primary">LOC101241514</name>
</gene>
<evidence type="ECO:0000256" key="4">
    <source>
        <dbReference type="ARBA" id="ARBA00023040"/>
    </source>
</evidence>
<dbReference type="GeneID" id="101241514"/>
<organism evidence="10 11">
    <name type="scientific">Hydra vulgaris</name>
    <name type="common">Hydra</name>
    <name type="synonym">Hydra attenuata</name>
    <dbReference type="NCBI Taxonomy" id="6087"/>
    <lineage>
        <taxon>Eukaryota</taxon>
        <taxon>Metazoa</taxon>
        <taxon>Cnidaria</taxon>
        <taxon>Hydrozoa</taxon>
        <taxon>Hydroidolina</taxon>
        <taxon>Anthoathecata</taxon>
        <taxon>Aplanulata</taxon>
        <taxon>Hydridae</taxon>
        <taxon>Hydra</taxon>
    </lineage>
</organism>
<accession>A0ABM4DB58</accession>
<name>A0ABM4DB58_HYDVU</name>
<feature type="transmembrane region" description="Helical" evidence="8">
    <location>
        <begin position="124"/>
        <end position="148"/>
    </location>
</feature>
<feature type="domain" description="G-protein coupled receptors family 1 profile" evidence="9">
    <location>
        <begin position="22"/>
        <end position="274"/>
    </location>
</feature>
<protein>
    <submittedName>
        <fullName evidence="11">Rhodopsin, G0-coupled</fullName>
    </submittedName>
</protein>
<dbReference type="InterPro" id="IPR050125">
    <property type="entry name" value="GPCR_opsins"/>
</dbReference>
<evidence type="ECO:0000313" key="11">
    <source>
        <dbReference type="RefSeq" id="XP_065671594.1"/>
    </source>
</evidence>
<dbReference type="PRINTS" id="PR00237">
    <property type="entry name" value="GPCRRHODOPSN"/>
</dbReference>
<evidence type="ECO:0000256" key="2">
    <source>
        <dbReference type="ARBA" id="ARBA00022692"/>
    </source>
</evidence>
<keyword evidence="2 8" id="KW-0812">Transmembrane</keyword>
<keyword evidence="10" id="KW-1185">Reference proteome</keyword>
<evidence type="ECO:0000256" key="3">
    <source>
        <dbReference type="ARBA" id="ARBA00022989"/>
    </source>
</evidence>
<evidence type="ECO:0000256" key="6">
    <source>
        <dbReference type="ARBA" id="ARBA00023170"/>
    </source>
</evidence>
<evidence type="ECO:0000256" key="1">
    <source>
        <dbReference type="ARBA" id="ARBA00004141"/>
    </source>
</evidence>
<keyword evidence="6" id="KW-0675">Receptor</keyword>
<evidence type="ECO:0000256" key="5">
    <source>
        <dbReference type="ARBA" id="ARBA00023136"/>
    </source>
</evidence>
<feature type="transmembrane region" description="Helical" evidence="8">
    <location>
        <begin position="168"/>
        <end position="193"/>
    </location>
</feature>
<dbReference type="Proteomes" id="UP001652625">
    <property type="component" value="Chromosome 13"/>
</dbReference>
<keyword evidence="4" id="KW-0297">G-protein coupled receptor</keyword>
<feature type="transmembrane region" description="Helical" evidence="8">
    <location>
        <begin position="12"/>
        <end position="31"/>
    </location>
</feature>
<dbReference type="Pfam" id="PF00001">
    <property type="entry name" value="7tm_1"/>
    <property type="match status" value="1"/>
</dbReference>
<dbReference type="SUPFAM" id="SSF81321">
    <property type="entry name" value="Family A G protein-coupled receptor-like"/>
    <property type="match status" value="1"/>
</dbReference>
<proteinExistence type="predicted"/>
<evidence type="ECO:0000256" key="7">
    <source>
        <dbReference type="ARBA" id="ARBA00023224"/>
    </source>
</evidence>
<feature type="transmembrane region" description="Helical" evidence="8">
    <location>
        <begin position="43"/>
        <end position="60"/>
    </location>
</feature>
<dbReference type="InterPro" id="IPR000276">
    <property type="entry name" value="GPCR_Rhodpsn"/>
</dbReference>
<sequence>MNIDNVIQFTYYFAILIISVILNTFACYIVVFKEKNKDFSQMFIFSISVSSLVQAIFEYIPQLSQSFSKSFVKNKAVCHASGFLLCWFVVNNISHMTVISLIRAVAIKFPIFYFNYLKCNTFRIVLLCYCYLFGFIWMVLPLIGWSKYELDLDEKRCSLDWKLTKSDSLSYIVSVLIFCYFVPGAFISFALQLGSRATVKRKNFEHHRKQSQSSLLDSNLFKICLVSGIIFFFLWTPYAVFGSLALLKIKLPKILVTIAAKVGELSTLSNVVVNCCINKSFKNHMCKIRMFYWCLTFRPVRSKVNFVTELRNFKEQKIT</sequence>